<feature type="non-terminal residue" evidence="3">
    <location>
        <position position="1"/>
    </location>
</feature>
<organism evidence="3 4">
    <name type="scientific">Motilibacter deserti</name>
    <dbReference type="NCBI Taxonomy" id="2714956"/>
    <lineage>
        <taxon>Bacteria</taxon>
        <taxon>Bacillati</taxon>
        <taxon>Actinomycetota</taxon>
        <taxon>Actinomycetes</taxon>
        <taxon>Motilibacterales</taxon>
        <taxon>Motilibacteraceae</taxon>
        <taxon>Motilibacter</taxon>
    </lineage>
</organism>
<gene>
    <name evidence="3" type="ORF">G9H71_22795</name>
</gene>
<evidence type="ECO:0000313" key="4">
    <source>
        <dbReference type="Proteomes" id="UP000800981"/>
    </source>
</evidence>
<keyword evidence="4" id="KW-1185">Reference proteome</keyword>
<dbReference type="InterPro" id="IPR001460">
    <property type="entry name" value="PCN-bd_Tpept"/>
</dbReference>
<evidence type="ECO:0000256" key="1">
    <source>
        <dbReference type="SAM" id="MobiDB-lite"/>
    </source>
</evidence>
<dbReference type="PANTHER" id="PTHR30627">
    <property type="entry name" value="PEPTIDOGLYCAN D,D-TRANSPEPTIDASE"/>
    <property type="match status" value="1"/>
</dbReference>
<feature type="domain" description="Penicillin-binding protein transpeptidase" evidence="2">
    <location>
        <begin position="20"/>
        <end position="234"/>
    </location>
</feature>
<protein>
    <submittedName>
        <fullName evidence="3">Penicillin-binding protein 2</fullName>
    </submittedName>
</protein>
<dbReference type="PANTHER" id="PTHR30627:SF24">
    <property type="entry name" value="PENICILLIN-BINDING PROTEIN 4B"/>
    <property type="match status" value="1"/>
</dbReference>
<dbReference type="InterPro" id="IPR050515">
    <property type="entry name" value="Beta-lactam/transpept"/>
</dbReference>
<dbReference type="SUPFAM" id="SSF56601">
    <property type="entry name" value="beta-lactamase/transpeptidase-like"/>
    <property type="match status" value="1"/>
</dbReference>
<comment type="caution">
    <text evidence="3">The sequence shown here is derived from an EMBL/GenBank/DDBJ whole genome shotgun (WGS) entry which is preliminary data.</text>
</comment>
<feature type="region of interest" description="Disordered" evidence="1">
    <location>
        <begin position="1"/>
        <end position="21"/>
    </location>
</feature>
<reference evidence="3 4" key="1">
    <citation type="submission" date="2020-03" db="EMBL/GenBank/DDBJ databases">
        <title>Two novel Motilibacter sp.</title>
        <authorList>
            <person name="Liu S."/>
        </authorList>
    </citation>
    <scope>NUCLEOTIDE SEQUENCE [LARGE SCALE GENOMIC DNA]</scope>
    <source>
        <strain evidence="3 4">E257</strain>
    </source>
</reference>
<evidence type="ECO:0000259" key="2">
    <source>
        <dbReference type="Pfam" id="PF00905"/>
    </source>
</evidence>
<accession>A0ABX0H3K8</accession>
<dbReference type="InterPro" id="IPR012338">
    <property type="entry name" value="Beta-lactam/transpept-like"/>
</dbReference>
<dbReference type="RefSeq" id="WP_269204809.1">
    <property type="nucleotide sequence ID" value="NZ_JAANNP010000239.1"/>
</dbReference>
<dbReference type="EMBL" id="JAANNP010000239">
    <property type="protein sequence ID" value="NHC16614.1"/>
    <property type="molecule type" value="Genomic_DNA"/>
</dbReference>
<dbReference type="Gene3D" id="3.40.710.10">
    <property type="entry name" value="DD-peptidase/beta-lactamase superfamily"/>
    <property type="match status" value="1"/>
</dbReference>
<sequence length="241" mass="24835">LDLPQTTADLPNENGRPCAGDGKPTLTEALRYSCNTSFGAIGLDLGDQALRDQAEKFGFDRDDIDIDIPSATSRFPAELNAPQTAQSSIGQYDVAATPLQMAMVAAAIANGGKVMQPYLVDRILAPDLSQLDRAEPEELDQAVTPQVASALTGMMVDVVANGTGENAQIDGVTVAGKTGTAQVGEGRKPHAWFVSFAPAEDPKVAVAVLVENGAGNSEVSGGRLAAPIAKSVMQAVLGSGS</sequence>
<proteinExistence type="predicted"/>
<evidence type="ECO:0000313" key="3">
    <source>
        <dbReference type="EMBL" id="NHC16614.1"/>
    </source>
</evidence>
<dbReference type="Proteomes" id="UP000800981">
    <property type="component" value="Unassembled WGS sequence"/>
</dbReference>
<dbReference type="Pfam" id="PF00905">
    <property type="entry name" value="Transpeptidase"/>
    <property type="match status" value="1"/>
</dbReference>
<name>A0ABX0H3K8_9ACTN</name>